<evidence type="ECO:0000313" key="2">
    <source>
        <dbReference type="Proteomes" id="UP000236732"/>
    </source>
</evidence>
<proteinExistence type="predicted"/>
<organism evidence="1 2">
    <name type="scientific">Nonomuraea solani</name>
    <dbReference type="NCBI Taxonomy" id="1144553"/>
    <lineage>
        <taxon>Bacteria</taxon>
        <taxon>Bacillati</taxon>
        <taxon>Actinomycetota</taxon>
        <taxon>Actinomycetes</taxon>
        <taxon>Streptosporangiales</taxon>
        <taxon>Streptosporangiaceae</taxon>
        <taxon>Nonomuraea</taxon>
    </lineage>
</organism>
<protein>
    <submittedName>
        <fullName evidence="1">Uncharacterized protein</fullName>
    </submittedName>
</protein>
<reference evidence="1 2" key="1">
    <citation type="submission" date="2016-10" db="EMBL/GenBank/DDBJ databases">
        <authorList>
            <person name="de Groot N.N."/>
        </authorList>
    </citation>
    <scope>NUCLEOTIDE SEQUENCE [LARGE SCALE GENOMIC DNA]</scope>
    <source>
        <strain evidence="1 2">CGMCC 4.7037</strain>
    </source>
</reference>
<name>A0A1H6F1K4_9ACTN</name>
<dbReference type="Proteomes" id="UP000236732">
    <property type="component" value="Unassembled WGS sequence"/>
</dbReference>
<gene>
    <name evidence="1" type="ORF">SAMN05444920_13255</name>
</gene>
<accession>A0A1H6F1K4</accession>
<dbReference type="AlphaFoldDB" id="A0A1H6F1K4"/>
<dbReference type="EMBL" id="FNVT01000032">
    <property type="protein sequence ID" value="SEH03046.1"/>
    <property type="molecule type" value="Genomic_DNA"/>
</dbReference>
<sequence>MPSPYPKAHITIPYPIDGENLRLRESAKEAHDLFHRSSRDVKNILTELTQLSCSSRIDRRLGRESNEGALPWRPVHSPI</sequence>
<keyword evidence="2" id="KW-1185">Reference proteome</keyword>
<evidence type="ECO:0000313" key="1">
    <source>
        <dbReference type="EMBL" id="SEH03046.1"/>
    </source>
</evidence>